<dbReference type="InterPro" id="IPR000843">
    <property type="entry name" value="HTH_LacI"/>
</dbReference>
<keyword evidence="3" id="KW-0804">Transcription</keyword>
<dbReference type="Pfam" id="PF00356">
    <property type="entry name" value="LacI"/>
    <property type="match status" value="1"/>
</dbReference>
<dbReference type="Gene3D" id="3.40.50.2300">
    <property type="match status" value="2"/>
</dbReference>
<dbReference type="PANTHER" id="PTHR30146">
    <property type="entry name" value="LACI-RELATED TRANSCRIPTIONAL REPRESSOR"/>
    <property type="match status" value="1"/>
</dbReference>
<evidence type="ECO:0000259" key="4">
    <source>
        <dbReference type="PROSITE" id="PS50932"/>
    </source>
</evidence>
<dbReference type="CDD" id="cd01392">
    <property type="entry name" value="HTH_LacI"/>
    <property type="match status" value="1"/>
</dbReference>
<evidence type="ECO:0000313" key="5">
    <source>
        <dbReference type="EMBL" id="KUG26684.1"/>
    </source>
</evidence>
<dbReference type="InterPro" id="IPR010982">
    <property type="entry name" value="Lambda_DNA-bd_dom_sf"/>
</dbReference>
<protein>
    <submittedName>
        <fullName evidence="5">Transcriptional regulator</fullName>
    </submittedName>
</protein>
<proteinExistence type="predicted"/>
<dbReference type="CDD" id="cd06267">
    <property type="entry name" value="PBP1_LacI_sugar_binding-like"/>
    <property type="match status" value="1"/>
</dbReference>
<dbReference type="GO" id="GO:0003700">
    <property type="term" value="F:DNA-binding transcription factor activity"/>
    <property type="evidence" value="ECO:0007669"/>
    <property type="project" value="TreeGrafter"/>
</dbReference>
<keyword evidence="2" id="KW-0238">DNA-binding</keyword>
<comment type="caution">
    <text evidence="5">The sequence shown here is derived from an EMBL/GenBank/DDBJ whole genome shotgun (WGS) entry which is preliminary data.</text>
</comment>
<dbReference type="PROSITE" id="PS50932">
    <property type="entry name" value="HTH_LACI_2"/>
    <property type="match status" value="1"/>
</dbReference>
<accession>A0A0W8G0U4</accession>
<dbReference type="PANTHER" id="PTHR30146:SF109">
    <property type="entry name" value="HTH-TYPE TRANSCRIPTIONAL REGULATOR GALS"/>
    <property type="match status" value="1"/>
</dbReference>
<dbReference type="Pfam" id="PF13377">
    <property type="entry name" value="Peripla_BP_3"/>
    <property type="match status" value="1"/>
</dbReference>
<dbReference type="PROSITE" id="PS00356">
    <property type="entry name" value="HTH_LACI_1"/>
    <property type="match status" value="1"/>
</dbReference>
<dbReference type="SMART" id="SM00354">
    <property type="entry name" value="HTH_LACI"/>
    <property type="match status" value="1"/>
</dbReference>
<dbReference type="InterPro" id="IPR046335">
    <property type="entry name" value="LacI/GalR-like_sensor"/>
</dbReference>
<reference evidence="5" key="1">
    <citation type="journal article" date="2015" name="Proc. Natl. Acad. Sci. U.S.A.">
        <title>Networks of energetic and metabolic interactions define dynamics in microbial communities.</title>
        <authorList>
            <person name="Embree M."/>
            <person name="Liu J.K."/>
            <person name="Al-Bassam M.M."/>
            <person name="Zengler K."/>
        </authorList>
    </citation>
    <scope>NUCLEOTIDE SEQUENCE</scope>
</reference>
<sequence>MKMTIKEVAERANVSIATVSRALNNHPKISHATKEYILQIAEELNYKPNFTARSLAKKETQIIGLVLPEIQGDFFTEVIKGVDQVAYSGGYHVVVAGSHSERSIVESIMSFMGESMVDGVILMIPAISDQLKELISIDNAPSVVIINGKHDIEDFDIVYIDNFQGAYSITDYLLKNYGYTKIAHIKGPNKNNDAAERLAGYKAALIDNNIEPLDEWIVNGDFTIKGGEFACSRLLSLRDKPEVIFAGNDMMAAGCYRVIKAHGLSIPGDIGVVGFDHTFLSEFISPPLTTVHVPILEVGKTAASLLLEKIKNKEHKPEQIKISTGIILGESCKKVLVENPA</sequence>
<dbReference type="EMBL" id="LNQE01000423">
    <property type="protein sequence ID" value="KUG26684.1"/>
    <property type="molecule type" value="Genomic_DNA"/>
</dbReference>
<dbReference type="SUPFAM" id="SSF53822">
    <property type="entry name" value="Periplasmic binding protein-like I"/>
    <property type="match status" value="1"/>
</dbReference>
<dbReference type="Gene3D" id="1.10.260.40">
    <property type="entry name" value="lambda repressor-like DNA-binding domains"/>
    <property type="match status" value="1"/>
</dbReference>
<evidence type="ECO:0000256" key="1">
    <source>
        <dbReference type="ARBA" id="ARBA00023015"/>
    </source>
</evidence>
<evidence type="ECO:0000256" key="2">
    <source>
        <dbReference type="ARBA" id="ARBA00023125"/>
    </source>
</evidence>
<evidence type="ECO:0000256" key="3">
    <source>
        <dbReference type="ARBA" id="ARBA00023163"/>
    </source>
</evidence>
<gene>
    <name evidence="5" type="ORF">ASZ90_003478</name>
</gene>
<dbReference type="GO" id="GO:0000976">
    <property type="term" value="F:transcription cis-regulatory region binding"/>
    <property type="evidence" value="ECO:0007669"/>
    <property type="project" value="TreeGrafter"/>
</dbReference>
<organism evidence="5">
    <name type="scientific">hydrocarbon metagenome</name>
    <dbReference type="NCBI Taxonomy" id="938273"/>
    <lineage>
        <taxon>unclassified sequences</taxon>
        <taxon>metagenomes</taxon>
        <taxon>ecological metagenomes</taxon>
    </lineage>
</organism>
<keyword evidence="1" id="KW-0805">Transcription regulation</keyword>
<dbReference type="AlphaFoldDB" id="A0A0W8G0U4"/>
<dbReference type="InterPro" id="IPR028082">
    <property type="entry name" value="Peripla_BP_I"/>
</dbReference>
<dbReference type="SUPFAM" id="SSF47413">
    <property type="entry name" value="lambda repressor-like DNA-binding domains"/>
    <property type="match status" value="1"/>
</dbReference>
<feature type="domain" description="HTH lacI-type" evidence="4">
    <location>
        <begin position="3"/>
        <end position="57"/>
    </location>
</feature>
<name>A0A0W8G0U4_9ZZZZ</name>